<dbReference type="EMBL" id="CP007128">
    <property type="protein sequence ID" value="AHG87847.1"/>
    <property type="molecule type" value="Genomic_DNA"/>
</dbReference>
<keyword evidence="1" id="KW-0732">Signal</keyword>
<accession>W0RBL6</accession>
<organism evidence="2 3">
    <name type="scientific">Gemmatirosa kalamazoonensis</name>
    <dbReference type="NCBI Taxonomy" id="861299"/>
    <lineage>
        <taxon>Bacteria</taxon>
        <taxon>Pseudomonadati</taxon>
        <taxon>Gemmatimonadota</taxon>
        <taxon>Gemmatimonadia</taxon>
        <taxon>Gemmatimonadales</taxon>
        <taxon>Gemmatimonadaceae</taxon>
        <taxon>Gemmatirosa</taxon>
    </lineage>
</organism>
<dbReference type="PATRIC" id="fig|861299.3.peg.316"/>
<proteinExistence type="predicted"/>
<gene>
    <name evidence="2" type="ORF">J421_0310</name>
</gene>
<protein>
    <recommendedName>
        <fullName evidence="4">Lipoprotein</fullName>
    </recommendedName>
</protein>
<dbReference type="Proteomes" id="UP000019151">
    <property type="component" value="Chromosome"/>
</dbReference>
<feature type="chain" id="PRO_5004794753" description="Lipoprotein" evidence="1">
    <location>
        <begin position="18"/>
        <end position="219"/>
    </location>
</feature>
<dbReference type="AlphaFoldDB" id="W0RBL6"/>
<name>W0RBL6_9BACT</name>
<reference evidence="2 3" key="1">
    <citation type="journal article" date="2014" name="Genome Announc.">
        <title>Genome Sequence and Methylome of Soil Bacterium Gemmatirosa kalamazoonensis KBS708T, a Member of the Rarely Cultivated Gemmatimonadetes Phylum.</title>
        <authorList>
            <person name="Debruyn J.M."/>
            <person name="Radosevich M."/>
            <person name="Wommack K.E."/>
            <person name="Polson S.W."/>
            <person name="Hauser L.J."/>
            <person name="Fawaz M.N."/>
            <person name="Korlach J."/>
            <person name="Tsai Y.C."/>
        </authorList>
    </citation>
    <scope>NUCLEOTIDE SEQUENCE [LARGE SCALE GENOMIC DNA]</scope>
    <source>
        <strain evidence="2 3">KBS708</strain>
    </source>
</reference>
<evidence type="ECO:0000313" key="3">
    <source>
        <dbReference type="Proteomes" id="UP000019151"/>
    </source>
</evidence>
<dbReference type="RefSeq" id="WP_025409403.1">
    <property type="nucleotide sequence ID" value="NZ_CP007128.1"/>
</dbReference>
<feature type="signal peptide" evidence="1">
    <location>
        <begin position="1"/>
        <end position="17"/>
    </location>
</feature>
<dbReference type="KEGG" id="gba:J421_0310"/>
<dbReference type="HOGENOM" id="CLU_1259920_0_0_0"/>
<sequence>MRPVRLALYALSAVATAITVACGDSVSPPTLQPGAASLAAGGAPKVTICHAAGRAGTTHYIELTIAVGGLNGHFLNNGTPKAGHELDFMGPCSPTVQTGTLRVCVANGTPAGSGLGNVAFTGDAGAFSLGIPDGGRAVGGTNCNDAVVSVGAAEVTGDPDGSSIWLMCFNGGSLVSGPNGVYHDSSPTTVSANVTAGNTTTVTMMYGRDNTADIGQCFL</sequence>
<evidence type="ECO:0008006" key="4">
    <source>
        <dbReference type="Google" id="ProtNLM"/>
    </source>
</evidence>
<dbReference type="InParanoid" id="W0RBL6"/>
<evidence type="ECO:0000313" key="2">
    <source>
        <dbReference type="EMBL" id="AHG87847.1"/>
    </source>
</evidence>
<evidence type="ECO:0000256" key="1">
    <source>
        <dbReference type="SAM" id="SignalP"/>
    </source>
</evidence>
<dbReference type="PROSITE" id="PS51257">
    <property type="entry name" value="PROKAR_LIPOPROTEIN"/>
    <property type="match status" value="1"/>
</dbReference>
<keyword evidence="3" id="KW-1185">Reference proteome</keyword>